<dbReference type="InterPro" id="IPR051532">
    <property type="entry name" value="Ester_Hydrolysis_Enzymes"/>
</dbReference>
<reference evidence="2" key="1">
    <citation type="submission" date="2020-10" db="EMBL/GenBank/DDBJ databases">
        <title>Connecting structure to function with the recovery of over 1000 high-quality activated sludge metagenome-assembled genomes encoding full-length rRNA genes using long-read sequencing.</title>
        <authorList>
            <person name="Singleton C.M."/>
            <person name="Petriglieri F."/>
            <person name="Kristensen J.M."/>
            <person name="Kirkegaard R.H."/>
            <person name="Michaelsen T.Y."/>
            <person name="Andersen M.H."/>
            <person name="Karst S.M."/>
            <person name="Dueholm M.S."/>
            <person name="Nielsen P.H."/>
            <person name="Albertsen M."/>
        </authorList>
    </citation>
    <scope>NUCLEOTIDE SEQUENCE</scope>
    <source>
        <strain evidence="2">EsbW_18-Q3-R4-48_MAXAC.044</strain>
    </source>
</reference>
<sequence>MIPRFLKEHFGLWLAVLILMSALTACSGKKYEAIPVGARVLVIGDSITAGYGLSPEQAWTTTLAAETGWQVINAGVSGDTTAGGSERLPALLDEHQPLAVIVELGGNDMLRRQSPASIVANLETMIGEISRRGSRPILMAVPRPNIAGVVFSSLSDAPLYAVMAKEKNIPVIEDILSDTLSKPELKLDELHPNSEGHRQIGKGVAGALRKQGLVR</sequence>
<comment type="caution">
    <text evidence="2">The sequence shown here is derived from an EMBL/GenBank/DDBJ whole genome shotgun (WGS) entry which is preliminary data.</text>
</comment>
<organism evidence="2 3">
    <name type="scientific">Candidatus Propionivibrio dominans</name>
    <dbReference type="NCBI Taxonomy" id="2954373"/>
    <lineage>
        <taxon>Bacteria</taxon>
        <taxon>Pseudomonadati</taxon>
        <taxon>Pseudomonadota</taxon>
        <taxon>Betaproteobacteria</taxon>
        <taxon>Rhodocyclales</taxon>
        <taxon>Rhodocyclaceae</taxon>
        <taxon>Propionivibrio</taxon>
    </lineage>
</organism>
<dbReference type="GO" id="GO:0004622">
    <property type="term" value="F:phosphatidylcholine lysophospholipase activity"/>
    <property type="evidence" value="ECO:0007669"/>
    <property type="project" value="TreeGrafter"/>
</dbReference>
<dbReference type="InterPro" id="IPR013830">
    <property type="entry name" value="SGNH_hydro"/>
</dbReference>
<dbReference type="AlphaFoldDB" id="A0A9D7FBT7"/>
<dbReference type="PROSITE" id="PS51257">
    <property type="entry name" value="PROKAR_LIPOPROTEIN"/>
    <property type="match status" value="1"/>
</dbReference>
<dbReference type="Gene3D" id="3.40.50.1110">
    <property type="entry name" value="SGNH hydrolase"/>
    <property type="match status" value="1"/>
</dbReference>
<evidence type="ECO:0000313" key="2">
    <source>
        <dbReference type="EMBL" id="MBK7421926.1"/>
    </source>
</evidence>
<accession>A0A9D7FBT7</accession>
<evidence type="ECO:0000259" key="1">
    <source>
        <dbReference type="Pfam" id="PF13472"/>
    </source>
</evidence>
<dbReference type="EMBL" id="JADJNC010000003">
    <property type="protein sequence ID" value="MBK7421926.1"/>
    <property type="molecule type" value="Genomic_DNA"/>
</dbReference>
<dbReference type="Proteomes" id="UP000886602">
    <property type="component" value="Unassembled WGS sequence"/>
</dbReference>
<dbReference type="PANTHER" id="PTHR30383:SF5">
    <property type="entry name" value="SGNH HYDROLASE-TYPE ESTERASE DOMAIN-CONTAINING PROTEIN"/>
    <property type="match status" value="1"/>
</dbReference>
<evidence type="ECO:0000313" key="3">
    <source>
        <dbReference type="Proteomes" id="UP000886602"/>
    </source>
</evidence>
<proteinExistence type="predicted"/>
<name>A0A9D7FBT7_9RHOO</name>
<dbReference type="SUPFAM" id="SSF52266">
    <property type="entry name" value="SGNH hydrolase"/>
    <property type="match status" value="1"/>
</dbReference>
<dbReference type="PANTHER" id="PTHR30383">
    <property type="entry name" value="THIOESTERASE 1/PROTEASE 1/LYSOPHOSPHOLIPASE L1"/>
    <property type="match status" value="1"/>
</dbReference>
<feature type="domain" description="SGNH hydrolase-type esterase" evidence="1">
    <location>
        <begin position="42"/>
        <end position="198"/>
    </location>
</feature>
<dbReference type="Pfam" id="PF13472">
    <property type="entry name" value="Lipase_GDSL_2"/>
    <property type="match status" value="1"/>
</dbReference>
<dbReference type="CDD" id="cd01822">
    <property type="entry name" value="Lysophospholipase_L1_like"/>
    <property type="match status" value="1"/>
</dbReference>
<gene>
    <name evidence="2" type="ORF">IPJ48_01840</name>
</gene>
<dbReference type="InterPro" id="IPR036514">
    <property type="entry name" value="SGNH_hydro_sf"/>
</dbReference>
<protein>
    <submittedName>
        <fullName evidence="2">Arylesterase</fullName>
    </submittedName>
</protein>